<name>A0A4P6EBV3_9MICO</name>
<dbReference type="Proteomes" id="UP000293995">
    <property type="component" value="Chromosome"/>
</dbReference>
<accession>A0A4P6EBV3</accession>
<dbReference type="RefSeq" id="WP_129387493.1">
    <property type="nucleotide sequence ID" value="NZ_CP035494.1"/>
</dbReference>
<dbReference type="EMBL" id="CP035494">
    <property type="protein sequence ID" value="QAY59675.1"/>
    <property type="molecule type" value="Genomic_DNA"/>
</dbReference>
<dbReference type="KEGG" id="mprt:ET475_06495"/>
<proteinExistence type="predicted"/>
<sequence length="158" mass="17742">MIHRLTTTVVALIGISATTIACTPRHDGQSERVIDSAEYVHIYKATIQDFPEPLPARIAFPDEPPHMEGDIGIGNAAGAAYFYWVCSWEDVFLTATTDTERHEAAAHLSDFPNTTWGLSHYDDSEGIWKKLVESAELGDLTELRQFYRSDCGFYRSQQ</sequence>
<gene>
    <name evidence="1" type="ORF">ET475_06495</name>
</gene>
<protein>
    <submittedName>
        <fullName evidence="1">Uncharacterized protein</fullName>
    </submittedName>
</protein>
<evidence type="ECO:0000313" key="1">
    <source>
        <dbReference type="EMBL" id="QAY59675.1"/>
    </source>
</evidence>
<reference evidence="1 2" key="1">
    <citation type="submission" date="2019-01" db="EMBL/GenBank/DDBJ databases">
        <title>Genome sequencing of strain DFW100M-13.</title>
        <authorList>
            <person name="Heo J."/>
            <person name="Kim S.-J."/>
            <person name="Kim J.-S."/>
            <person name="Hong S.-B."/>
            <person name="Kwon S.-W."/>
        </authorList>
    </citation>
    <scope>NUCLEOTIDE SEQUENCE [LARGE SCALE GENOMIC DNA]</scope>
    <source>
        <strain evidence="1 2">DFW100M-13</strain>
    </source>
</reference>
<organism evidence="1 2">
    <name type="scientific">Microbacterium protaetiae</name>
    <dbReference type="NCBI Taxonomy" id="2509458"/>
    <lineage>
        <taxon>Bacteria</taxon>
        <taxon>Bacillati</taxon>
        <taxon>Actinomycetota</taxon>
        <taxon>Actinomycetes</taxon>
        <taxon>Micrococcales</taxon>
        <taxon>Microbacteriaceae</taxon>
        <taxon>Microbacterium</taxon>
    </lineage>
</organism>
<keyword evidence="2" id="KW-1185">Reference proteome</keyword>
<dbReference type="AlphaFoldDB" id="A0A4P6EBV3"/>
<dbReference type="PROSITE" id="PS51257">
    <property type="entry name" value="PROKAR_LIPOPROTEIN"/>
    <property type="match status" value="1"/>
</dbReference>
<dbReference type="OrthoDB" id="5074707at2"/>
<evidence type="ECO:0000313" key="2">
    <source>
        <dbReference type="Proteomes" id="UP000293995"/>
    </source>
</evidence>